<comment type="caution">
    <text evidence="10">The sequence shown here is derived from an EMBL/GenBank/DDBJ whole genome shotgun (WGS) entry which is preliminary data.</text>
</comment>
<keyword evidence="3" id="KW-0677">Repeat</keyword>
<dbReference type="FunFam" id="3.30.70.330:FF:000105">
    <property type="entry name" value="HIV Tat-specific factor 1 homolog"/>
    <property type="match status" value="1"/>
</dbReference>
<dbReference type="Pfam" id="PF04683">
    <property type="entry name" value="Rpn13_ADRM1_Pru"/>
    <property type="match status" value="1"/>
</dbReference>
<keyword evidence="11" id="KW-1185">Reference proteome</keyword>
<dbReference type="PANTHER" id="PTHR15608">
    <property type="entry name" value="SPLICING FACTOR U2AF-ASSOCIATED PROTEIN 2"/>
    <property type="match status" value="1"/>
</dbReference>
<dbReference type="Pfam" id="PF00076">
    <property type="entry name" value="RRM_1"/>
    <property type="match status" value="2"/>
</dbReference>
<dbReference type="InterPro" id="IPR038633">
    <property type="entry name" value="Rpn13/ADRM1_Pru_sf"/>
</dbReference>
<evidence type="ECO:0000256" key="1">
    <source>
        <dbReference type="ARBA" id="ARBA00007747"/>
    </source>
</evidence>
<dbReference type="Gene3D" id="3.30.70.330">
    <property type="match status" value="2"/>
</dbReference>
<evidence type="ECO:0000259" key="8">
    <source>
        <dbReference type="PROSITE" id="PS50102"/>
    </source>
</evidence>
<dbReference type="InterPro" id="IPR000504">
    <property type="entry name" value="RRM_dom"/>
</dbReference>
<dbReference type="InterPro" id="IPR034392">
    <property type="entry name" value="TatSF1-like_RRM1"/>
</dbReference>
<feature type="region of interest" description="Disordered" evidence="7">
    <location>
        <begin position="379"/>
        <end position="449"/>
    </location>
</feature>
<dbReference type="CDD" id="cd12285">
    <property type="entry name" value="RRM3_RBM39_like"/>
    <property type="match status" value="1"/>
</dbReference>
<dbReference type="InterPro" id="IPR035979">
    <property type="entry name" value="RBD_domain_sf"/>
</dbReference>
<dbReference type="InterPro" id="IPR012677">
    <property type="entry name" value="Nucleotide-bd_a/b_plait_sf"/>
</dbReference>
<feature type="region of interest" description="Disordered" evidence="7">
    <location>
        <begin position="534"/>
        <end position="574"/>
    </location>
</feature>
<dbReference type="Gene3D" id="1.10.2020.20">
    <property type="match status" value="1"/>
</dbReference>
<name>A0A0F8DD28_CERFI</name>
<dbReference type="OrthoDB" id="10258585at2759"/>
<dbReference type="CDD" id="cd12281">
    <property type="entry name" value="RRM1_TatSF1_like"/>
    <property type="match status" value="1"/>
</dbReference>
<proteinExistence type="inferred from homology"/>
<keyword evidence="4 6" id="KW-0694">RNA-binding</keyword>
<protein>
    <submittedName>
        <fullName evidence="10">Splicing factor U2AF-associated protein 2</fullName>
    </submittedName>
</protein>
<dbReference type="GO" id="GO:0005684">
    <property type="term" value="C:U2-type spliceosomal complex"/>
    <property type="evidence" value="ECO:0007669"/>
    <property type="project" value="TreeGrafter"/>
</dbReference>
<keyword evidence="2" id="KW-0507">mRNA processing</keyword>
<evidence type="ECO:0000313" key="10">
    <source>
        <dbReference type="EMBL" id="KKF93924.1"/>
    </source>
</evidence>
<dbReference type="PROSITE" id="PS51917">
    <property type="entry name" value="PRU"/>
    <property type="match status" value="1"/>
</dbReference>
<dbReference type="AlphaFoldDB" id="A0A0F8DD28"/>
<evidence type="ECO:0000256" key="6">
    <source>
        <dbReference type="PROSITE-ProRule" id="PRU00176"/>
    </source>
</evidence>
<comment type="similarity">
    <text evidence="1">Belongs to the HTATSF1 family.</text>
</comment>
<sequence length="712" mass="78901">MSTEPLIVFRAGRCDIDTTVTPPRVTPKPDPGYLYLYNGEDELIHLCWRKRSSSSNDQPDLDLVMIPGDGNFLHYDSEAPSAKTNGRIYVLKFQSSSQRYLFWLQSAPEHPTIHSRLSERDRKITDIVFNLLQGEEVDVDAELAALDEDDDEEEEEEEYEDEDEDEDEEMADQTTTARGTTGGAGADATGGDIRDEGEDAREGGADGGRAGVSEEKIDQLINLLPPTLVVATANSGTNSAEISQDPTAEMLESAKASLSLADKRDLVKRVLRSPQFAQSLGSLTMAIRDGGLPTIAEALQIDVENNGYMRGSAMPLGNATPSYVKMAAHVELNFPTDKSQFDSDDRISFSKLDQKYIAVHDDGDEYEFDEAAQHWVLCDEGDEGDEPPLPQNLDPSSKALLPSDMDSMSDTRKRKEAPTAADNEDSNKQQTKPRAQKKAKGPLPPRKNTAVYVTGIPNDATLDEIHDLFSRKGGVVAEEIDSGRPRIKMYTDVDGNFKGDALIVFFKPQSVEMAIMLLDDTDFRFTSAGKPEGRIRVQEADSSYKKTKYEGKQDQQGGNKDAQAPTTRKNDQDRHKIIKKTQKLELKLADWDDDQYPPDKPVIKARWEKTVILSHMFTLKELEEDPTALLDIKEDIRDECSKLGTVTNVILFDMEPEGIVSVKFKEIEAAHACVRMMHGRNFGGQVVEAGLATGKEKFKQSSKASLSDSDSD</sequence>
<dbReference type="EMBL" id="LBBL01000198">
    <property type="protein sequence ID" value="KKF93924.1"/>
    <property type="molecule type" value="Genomic_DNA"/>
</dbReference>
<dbReference type="Proteomes" id="UP000034841">
    <property type="component" value="Unassembled WGS sequence"/>
</dbReference>
<evidence type="ECO:0000256" key="2">
    <source>
        <dbReference type="ARBA" id="ARBA00022664"/>
    </source>
</evidence>
<gene>
    <name evidence="10" type="primary">uap2</name>
    <name evidence="10" type="ORF">CFO_g3717</name>
</gene>
<feature type="region of interest" description="Disordered" evidence="7">
    <location>
        <begin position="145"/>
        <end position="212"/>
    </location>
</feature>
<evidence type="ECO:0000256" key="4">
    <source>
        <dbReference type="ARBA" id="ARBA00022884"/>
    </source>
</evidence>
<organism evidence="10 11">
    <name type="scientific">Ceratocystis fimbriata f. sp. platani</name>
    <dbReference type="NCBI Taxonomy" id="88771"/>
    <lineage>
        <taxon>Eukaryota</taxon>
        <taxon>Fungi</taxon>
        <taxon>Dikarya</taxon>
        <taxon>Ascomycota</taxon>
        <taxon>Pezizomycotina</taxon>
        <taxon>Sordariomycetes</taxon>
        <taxon>Hypocreomycetidae</taxon>
        <taxon>Microascales</taxon>
        <taxon>Ceratocystidaceae</taxon>
        <taxon>Ceratocystis</taxon>
    </lineage>
</organism>
<dbReference type="PANTHER" id="PTHR15608:SF0">
    <property type="entry name" value="HIV TAT-SPECIFIC FACTOR 1"/>
    <property type="match status" value="1"/>
</dbReference>
<feature type="compositionally biased region" description="Acidic residues" evidence="7">
    <location>
        <begin position="145"/>
        <end position="171"/>
    </location>
</feature>
<dbReference type="InterPro" id="IPR044868">
    <property type="entry name" value="Rpn13/ADRM1_Pru"/>
</dbReference>
<evidence type="ECO:0000256" key="5">
    <source>
        <dbReference type="ARBA" id="ARBA00023187"/>
    </source>
</evidence>
<dbReference type="GO" id="GO:0000398">
    <property type="term" value="P:mRNA splicing, via spliceosome"/>
    <property type="evidence" value="ECO:0007669"/>
    <property type="project" value="InterPro"/>
</dbReference>
<keyword evidence="5" id="KW-0508">mRNA splicing</keyword>
<dbReference type="GO" id="GO:0003723">
    <property type="term" value="F:RNA binding"/>
    <property type="evidence" value="ECO:0007669"/>
    <property type="project" value="UniProtKB-UniRule"/>
</dbReference>
<accession>A0A0F8DD28</accession>
<dbReference type="PROSITE" id="PS50102">
    <property type="entry name" value="RRM"/>
    <property type="match status" value="1"/>
</dbReference>
<evidence type="ECO:0000259" key="9">
    <source>
        <dbReference type="PROSITE" id="PS51917"/>
    </source>
</evidence>
<dbReference type="Gene3D" id="2.30.29.70">
    <property type="entry name" value="Proteasomal ubiquitin receptor Rpn13/ADRM1"/>
    <property type="match status" value="1"/>
</dbReference>
<evidence type="ECO:0000256" key="7">
    <source>
        <dbReference type="SAM" id="MobiDB-lite"/>
    </source>
</evidence>
<feature type="domain" description="RRM" evidence="8">
    <location>
        <begin position="449"/>
        <end position="542"/>
    </location>
</feature>
<evidence type="ECO:0000313" key="11">
    <source>
        <dbReference type="Proteomes" id="UP000034841"/>
    </source>
</evidence>
<evidence type="ECO:0000256" key="3">
    <source>
        <dbReference type="ARBA" id="ARBA00022737"/>
    </source>
</evidence>
<reference evidence="10 11" key="1">
    <citation type="submission" date="2015-04" db="EMBL/GenBank/DDBJ databases">
        <title>Genome sequence of Ceratocystis platani, a major pathogen of plane trees.</title>
        <authorList>
            <person name="Belbahri L."/>
        </authorList>
    </citation>
    <scope>NUCLEOTIDE SEQUENCE [LARGE SCALE GENOMIC DNA]</scope>
    <source>
        <strain evidence="10 11">CFO</strain>
    </source>
</reference>
<dbReference type="InterPro" id="IPR034393">
    <property type="entry name" value="TatSF1-like"/>
</dbReference>
<dbReference type="SUPFAM" id="SSF54928">
    <property type="entry name" value="RNA-binding domain, RBD"/>
    <property type="match status" value="2"/>
</dbReference>
<dbReference type="SMART" id="SM00360">
    <property type="entry name" value="RRM"/>
    <property type="match status" value="2"/>
</dbReference>
<dbReference type="InterPro" id="IPR038108">
    <property type="entry name" value="RPN13_DEUBAD_sf"/>
</dbReference>
<dbReference type="GO" id="GO:0005686">
    <property type="term" value="C:U2 snRNP"/>
    <property type="evidence" value="ECO:0007669"/>
    <property type="project" value="TreeGrafter"/>
</dbReference>
<feature type="compositionally biased region" description="Basic and acidic residues" evidence="7">
    <location>
        <begin position="534"/>
        <end position="553"/>
    </location>
</feature>
<feature type="domain" description="Pru" evidence="9">
    <location>
        <begin position="1"/>
        <end position="135"/>
    </location>
</feature>